<dbReference type="InterPro" id="IPR003594">
    <property type="entry name" value="HATPase_dom"/>
</dbReference>
<dbReference type="Pfam" id="PF00072">
    <property type="entry name" value="Response_reg"/>
    <property type="match status" value="1"/>
</dbReference>
<evidence type="ECO:0000256" key="5">
    <source>
        <dbReference type="ARBA" id="ARBA00022519"/>
    </source>
</evidence>
<evidence type="ECO:0000256" key="19">
    <source>
        <dbReference type="PROSITE-ProRule" id="PRU00244"/>
    </source>
</evidence>
<accession>A0A0S2JYJ8</accession>
<evidence type="ECO:0000259" key="22">
    <source>
        <dbReference type="PROSITE" id="PS50110"/>
    </source>
</evidence>
<keyword evidence="11" id="KW-0067">ATP-binding</keyword>
<evidence type="ECO:0000259" key="26">
    <source>
        <dbReference type="PROSITE" id="PS50924"/>
    </source>
</evidence>
<dbReference type="Pfam" id="PF08447">
    <property type="entry name" value="PAS_3"/>
    <property type="match status" value="1"/>
</dbReference>
<evidence type="ECO:0000259" key="21">
    <source>
        <dbReference type="PROSITE" id="PS50109"/>
    </source>
</evidence>
<evidence type="ECO:0000313" key="27">
    <source>
        <dbReference type="EMBL" id="ALO40850.1"/>
    </source>
</evidence>
<dbReference type="InterPro" id="IPR035965">
    <property type="entry name" value="PAS-like_dom_sf"/>
</dbReference>
<keyword evidence="7" id="KW-0808">Transferase</keyword>
<feature type="domain" description="MHYT" evidence="26">
    <location>
        <begin position="23"/>
        <end position="220"/>
    </location>
</feature>
<dbReference type="Gene3D" id="3.40.50.2300">
    <property type="match status" value="1"/>
</dbReference>
<evidence type="ECO:0000259" key="23">
    <source>
        <dbReference type="PROSITE" id="PS50112"/>
    </source>
</evidence>
<dbReference type="SMART" id="SM00388">
    <property type="entry name" value="HisKA"/>
    <property type="match status" value="1"/>
</dbReference>
<keyword evidence="20" id="KW-0175">Coiled coil</keyword>
<dbReference type="InterPro" id="IPR001789">
    <property type="entry name" value="Sig_transdc_resp-reg_receiver"/>
</dbReference>
<dbReference type="Pfam" id="PF00989">
    <property type="entry name" value="PAS"/>
    <property type="match status" value="1"/>
</dbReference>
<evidence type="ECO:0000256" key="14">
    <source>
        <dbReference type="ARBA" id="ARBA00023136"/>
    </source>
</evidence>
<evidence type="ECO:0000256" key="8">
    <source>
        <dbReference type="ARBA" id="ARBA00022692"/>
    </source>
</evidence>
<evidence type="ECO:0000256" key="3">
    <source>
        <dbReference type="ARBA" id="ARBA00012438"/>
    </source>
</evidence>
<dbReference type="InterPro" id="IPR036641">
    <property type="entry name" value="HPT_dom_sf"/>
</dbReference>
<dbReference type="InterPro" id="IPR008207">
    <property type="entry name" value="Sig_transdc_His_kin_Hpt_dom"/>
</dbReference>
<feature type="transmembrane region" description="Helical" evidence="19">
    <location>
        <begin position="237"/>
        <end position="260"/>
    </location>
</feature>
<dbReference type="KEGG" id="pphe:PP2015_324"/>
<evidence type="ECO:0000256" key="18">
    <source>
        <dbReference type="PROSITE-ProRule" id="PRU00169"/>
    </source>
</evidence>
<dbReference type="SMART" id="SM00091">
    <property type="entry name" value="PAS"/>
    <property type="match status" value="2"/>
</dbReference>
<keyword evidence="6 18" id="KW-0597">Phosphoprotein</keyword>
<dbReference type="Gene3D" id="3.30.565.10">
    <property type="entry name" value="Histidine kinase-like ATPase, C-terminal domain"/>
    <property type="match status" value="1"/>
</dbReference>
<dbReference type="SMART" id="SM00086">
    <property type="entry name" value="PAC"/>
    <property type="match status" value="2"/>
</dbReference>
<dbReference type="Pfam" id="PF00512">
    <property type="entry name" value="HisKA"/>
    <property type="match status" value="1"/>
</dbReference>
<dbReference type="PROSITE" id="PS50112">
    <property type="entry name" value="PAS"/>
    <property type="match status" value="2"/>
</dbReference>
<feature type="domain" description="HPt" evidence="25">
    <location>
        <begin position="932"/>
        <end position="1028"/>
    </location>
</feature>
<dbReference type="InterPro" id="IPR005467">
    <property type="entry name" value="His_kinase_dom"/>
</dbReference>
<dbReference type="PROSITE" id="PS50894">
    <property type="entry name" value="HPT"/>
    <property type="match status" value="1"/>
</dbReference>
<comment type="catalytic activity">
    <reaction evidence="1">
        <text>ATP + protein L-histidine = ADP + protein N-phospho-L-histidine.</text>
        <dbReference type="EC" id="2.7.13.3"/>
    </reaction>
</comment>
<dbReference type="PRINTS" id="PR00344">
    <property type="entry name" value="BCTRLSENSOR"/>
</dbReference>
<keyword evidence="28" id="KW-1185">Reference proteome</keyword>
<dbReference type="CDD" id="cd17546">
    <property type="entry name" value="REC_hyHK_CKI1_RcsC-like"/>
    <property type="match status" value="1"/>
</dbReference>
<dbReference type="RefSeq" id="WP_058028627.1">
    <property type="nucleotide sequence ID" value="NZ_CP013187.1"/>
</dbReference>
<dbReference type="GO" id="GO:0005524">
    <property type="term" value="F:ATP binding"/>
    <property type="evidence" value="ECO:0007669"/>
    <property type="project" value="UniProtKB-KW"/>
</dbReference>
<dbReference type="FunFam" id="3.30.565.10:FF:000078">
    <property type="entry name" value="Two-component sensor histidine kinase"/>
    <property type="match status" value="1"/>
</dbReference>
<name>A0A0S2JYJ8_9GAMM</name>
<dbReference type="EMBL" id="CP013187">
    <property type="protein sequence ID" value="ALO40850.1"/>
    <property type="molecule type" value="Genomic_DNA"/>
</dbReference>
<keyword evidence="8 19" id="KW-0812">Transmembrane</keyword>
<evidence type="ECO:0000256" key="1">
    <source>
        <dbReference type="ARBA" id="ARBA00000085"/>
    </source>
</evidence>
<evidence type="ECO:0000256" key="20">
    <source>
        <dbReference type="SAM" id="Coils"/>
    </source>
</evidence>
<dbReference type="CDD" id="cd00130">
    <property type="entry name" value="PAS"/>
    <property type="match status" value="2"/>
</dbReference>
<dbReference type="GO" id="GO:0005886">
    <property type="term" value="C:plasma membrane"/>
    <property type="evidence" value="ECO:0007669"/>
    <property type="project" value="UniProtKB-SubCell"/>
</dbReference>
<feature type="domain" description="Histidine kinase" evidence="21">
    <location>
        <begin position="545"/>
        <end position="762"/>
    </location>
</feature>
<dbReference type="GO" id="GO:0006355">
    <property type="term" value="P:regulation of DNA-templated transcription"/>
    <property type="evidence" value="ECO:0007669"/>
    <property type="project" value="InterPro"/>
</dbReference>
<feature type="transmembrane region" description="Helical" evidence="19">
    <location>
        <begin position="196"/>
        <end position="217"/>
    </location>
</feature>
<feature type="transmembrane region" description="Helical" evidence="19">
    <location>
        <begin position="158"/>
        <end position="184"/>
    </location>
</feature>
<feature type="transmembrane region" description="Helical" evidence="19">
    <location>
        <begin position="61"/>
        <end position="84"/>
    </location>
</feature>
<evidence type="ECO:0000256" key="9">
    <source>
        <dbReference type="ARBA" id="ARBA00022741"/>
    </source>
</evidence>
<dbReference type="Gene3D" id="1.20.120.160">
    <property type="entry name" value="HPT domain"/>
    <property type="match status" value="1"/>
</dbReference>
<dbReference type="OrthoDB" id="9808302at2"/>
<evidence type="ECO:0000256" key="6">
    <source>
        <dbReference type="ARBA" id="ARBA00022553"/>
    </source>
</evidence>
<dbReference type="InterPro" id="IPR011006">
    <property type="entry name" value="CheY-like_superfamily"/>
</dbReference>
<dbReference type="PROSITE" id="PS50110">
    <property type="entry name" value="RESPONSE_REGULATORY"/>
    <property type="match status" value="1"/>
</dbReference>
<dbReference type="Gene3D" id="3.30.450.20">
    <property type="entry name" value="PAS domain"/>
    <property type="match status" value="2"/>
</dbReference>
<dbReference type="PANTHER" id="PTHR43047:SF72">
    <property type="entry name" value="OSMOSENSING HISTIDINE PROTEIN KINASE SLN1"/>
    <property type="match status" value="1"/>
</dbReference>
<dbReference type="PROSITE" id="PS50109">
    <property type="entry name" value="HIS_KIN"/>
    <property type="match status" value="1"/>
</dbReference>
<dbReference type="CDD" id="cd00082">
    <property type="entry name" value="HisKA"/>
    <property type="match status" value="1"/>
</dbReference>
<evidence type="ECO:0000256" key="11">
    <source>
        <dbReference type="ARBA" id="ARBA00022840"/>
    </source>
</evidence>
<dbReference type="PROSITE" id="PS50924">
    <property type="entry name" value="MHYT"/>
    <property type="match status" value="1"/>
</dbReference>
<gene>
    <name evidence="27" type="ORF">PP2015_324</name>
</gene>
<evidence type="ECO:0000256" key="16">
    <source>
        <dbReference type="ARBA" id="ARBA00070616"/>
    </source>
</evidence>
<feature type="domain" description="PAS" evidence="23">
    <location>
        <begin position="400"/>
        <end position="470"/>
    </location>
</feature>
<dbReference type="CDD" id="cd16922">
    <property type="entry name" value="HATPase_EvgS-ArcB-TorS-like"/>
    <property type="match status" value="1"/>
</dbReference>
<evidence type="ECO:0000256" key="2">
    <source>
        <dbReference type="ARBA" id="ARBA00004429"/>
    </source>
</evidence>
<sequence>MPTSSLLDLFVIPSESILIYGHYHGWLVILSIFIAIFASFMGLQVASQVTPETKPARRHSMLLIGSFALGGGIWSMHFIGMLAFDLCTNVEYNGQLTFISMLPGIFASWVALNFLTQNRKGFIPLLIGGVLVGAGIGAMHYTGMAAMEMAPLLRYDTFFFILSIVVAVTLAMLSLWIHFGLTSLNKPYFKRPFPELLASAIMGCAITGMHYTGMAAARFVRPPGLELSEQTSEISMYLALGISVTTAIIICLVLGLNLILKYKDISIVASENEHRLRAMMATAVDGIISIDSNGIILNINQATEKLLGWQSNELIGKNVNILVPAPFHGEHDGYLKRYLETGEANIIGKGREVSAVHKDGSLVAIRLAIGHVNLNSGDIFVAFISDIRPRLKMEQALRENEEKFRSLITNIPGIAYRCKDTPEWPMIYISDAVENLTGYAPEDFLLPDPTISFSQLYHPEDKEKIIDKFNFNGPFKLEYRIIDRAGQERWMMEQGTHIKDLERNETWIDGFIMDITERKEMEQALRQAKDRAEQAATARANFMANMSHEIRTPMNAIIGFSDILIENNTQLEQQHHLKTINNSAKSLLHLLNDILDSAKLDKGKLELEKRNFSLYQEVDEVISTLWLQARNKNLQLSVEVSPKLRDAYYGSPERIRQVLTNLLSNAIKFTEHGTVKVSVEPQENNIINFVIEDTGIGMTQAQLQRVFDAFTQADASMSRRFGGTGLGTTISKQLVELMGGTITAQSTKGVGSQFSFTLPLKPVSTPEIEQKQENIALPKLTILVVDDIQQNIELLTLLLEREGHRVITARDGQQALIRMASEDNLDLVIMDIQMPVKDGLTASRERREYELNKRLKRLPIIAFTASVLKDDKLAAKQAGMDGFAKKPVDLHALFSEIARVLDITTVEEPLSVQDNTQGKLIDERKGIALWGSKEDFYNQINLFITQYESNLANLATLFEQQQWPTLQAELHKLKGICGNLSLTKLMRQLEKLETVATTEQQQAKATLHDIAESIDQLKSEVTTQIQQKAIADVNNKSDNLCGLTEALKALKSTLEQNEIDETILDQLTQYQMPQFASEVEAITSAVNDFEFSQAVMLTEQLIKKVS</sequence>
<comment type="function">
    <text evidence="15">Putative oxygen sensor; modulates the activity of FixJ, a transcriptional activator of nitrogen fixation fixK gene. FixL probably acts as a kinase that phosphorylates FixJ.</text>
</comment>
<reference evidence="27 28" key="1">
    <citation type="submission" date="2015-11" db="EMBL/GenBank/DDBJ databases">
        <authorList>
            <person name="Zhang Y."/>
            <person name="Guo Z."/>
        </authorList>
    </citation>
    <scope>NUCLEOTIDE SEQUENCE [LARGE SCALE GENOMIC DNA]</scope>
    <source>
        <strain evidence="27 28">KCTC 12086</strain>
    </source>
</reference>
<dbReference type="InterPro" id="IPR036097">
    <property type="entry name" value="HisK_dim/P_sf"/>
</dbReference>
<feature type="domain" description="PAS" evidence="23">
    <location>
        <begin position="272"/>
        <end position="342"/>
    </location>
</feature>
<feature type="coiled-coil region" evidence="20">
    <location>
        <begin position="982"/>
        <end position="1020"/>
    </location>
</feature>
<keyword evidence="5" id="KW-0997">Cell inner membrane</keyword>
<dbReference type="SUPFAM" id="SSF55874">
    <property type="entry name" value="ATPase domain of HSP90 chaperone/DNA topoisomerase II/histidine kinase"/>
    <property type="match status" value="1"/>
</dbReference>
<evidence type="ECO:0000259" key="24">
    <source>
        <dbReference type="PROSITE" id="PS50113"/>
    </source>
</evidence>
<dbReference type="Proteomes" id="UP000061457">
    <property type="component" value="Chromosome I"/>
</dbReference>
<feature type="transmembrane region" description="Helical" evidence="19">
    <location>
        <begin position="122"/>
        <end position="146"/>
    </location>
</feature>
<keyword evidence="10" id="KW-0418">Kinase</keyword>
<feature type="transmembrane region" description="Helical" evidence="19">
    <location>
        <begin position="96"/>
        <end position="115"/>
    </location>
</feature>
<dbReference type="PANTHER" id="PTHR43047">
    <property type="entry name" value="TWO-COMPONENT HISTIDINE PROTEIN KINASE"/>
    <property type="match status" value="1"/>
</dbReference>
<dbReference type="SUPFAM" id="SSF47226">
    <property type="entry name" value="Histidine-containing phosphotransfer domain, HPT domain"/>
    <property type="match status" value="1"/>
</dbReference>
<dbReference type="STRING" id="161398.PP2015_324"/>
<dbReference type="PROSITE" id="PS50113">
    <property type="entry name" value="PAC"/>
    <property type="match status" value="1"/>
</dbReference>
<dbReference type="Pfam" id="PF01627">
    <property type="entry name" value="Hpt"/>
    <property type="match status" value="1"/>
</dbReference>
<evidence type="ECO:0000256" key="7">
    <source>
        <dbReference type="ARBA" id="ARBA00022679"/>
    </source>
</evidence>
<dbReference type="SMART" id="SM00448">
    <property type="entry name" value="REC"/>
    <property type="match status" value="1"/>
</dbReference>
<evidence type="ECO:0000256" key="17">
    <source>
        <dbReference type="PROSITE-ProRule" id="PRU00110"/>
    </source>
</evidence>
<dbReference type="GO" id="GO:0009927">
    <property type="term" value="F:histidine phosphotransfer kinase activity"/>
    <property type="evidence" value="ECO:0007669"/>
    <property type="project" value="TreeGrafter"/>
</dbReference>
<dbReference type="Pfam" id="PF02518">
    <property type="entry name" value="HATPase_c"/>
    <property type="match status" value="1"/>
</dbReference>
<dbReference type="GO" id="GO:0000155">
    <property type="term" value="F:phosphorelay sensor kinase activity"/>
    <property type="evidence" value="ECO:0007669"/>
    <property type="project" value="InterPro"/>
</dbReference>
<feature type="domain" description="PAC" evidence="24">
    <location>
        <begin position="475"/>
        <end position="527"/>
    </location>
</feature>
<keyword evidence="9" id="KW-0547">Nucleotide-binding</keyword>
<evidence type="ECO:0000256" key="4">
    <source>
        <dbReference type="ARBA" id="ARBA00022475"/>
    </source>
</evidence>
<dbReference type="InterPro" id="IPR005330">
    <property type="entry name" value="MHYT_dom"/>
</dbReference>
<keyword evidence="4" id="KW-1003">Cell membrane</keyword>
<evidence type="ECO:0000256" key="13">
    <source>
        <dbReference type="ARBA" id="ARBA00023012"/>
    </source>
</evidence>
<evidence type="ECO:0000256" key="10">
    <source>
        <dbReference type="ARBA" id="ARBA00022777"/>
    </source>
</evidence>
<dbReference type="SUPFAM" id="SSF47384">
    <property type="entry name" value="Homodimeric domain of signal transducing histidine kinase"/>
    <property type="match status" value="1"/>
</dbReference>
<dbReference type="InterPro" id="IPR000014">
    <property type="entry name" value="PAS"/>
</dbReference>
<dbReference type="Pfam" id="PF03707">
    <property type="entry name" value="MHYT"/>
    <property type="match status" value="3"/>
</dbReference>
<dbReference type="InterPro" id="IPR000700">
    <property type="entry name" value="PAS-assoc_C"/>
</dbReference>
<dbReference type="InterPro" id="IPR013655">
    <property type="entry name" value="PAS_fold_3"/>
</dbReference>
<dbReference type="AlphaFoldDB" id="A0A0S2JYJ8"/>
<proteinExistence type="predicted"/>
<evidence type="ECO:0000313" key="28">
    <source>
        <dbReference type="Proteomes" id="UP000061457"/>
    </source>
</evidence>
<dbReference type="SUPFAM" id="SSF52172">
    <property type="entry name" value="CheY-like"/>
    <property type="match status" value="1"/>
</dbReference>
<protein>
    <recommendedName>
        <fullName evidence="16">Sensor protein FixL</fullName>
        <ecNumber evidence="3">2.7.13.3</ecNumber>
    </recommendedName>
</protein>
<keyword evidence="13" id="KW-0902">Two-component regulatory system</keyword>
<evidence type="ECO:0000259" key="25">
    <source>
        <dbReference type="PROSITE" id="PS50894"/>
    </source>
</evidence>
<dbReference type="SMART" id="SM00387">
    <property type="entry name" value="HATPase_c"/>
    <property type="match status" value="1"/>
</dbReference>
<comment type="subcellular location">
    <subcellularLocation>
        <location evidence="2">Cell inner membrane</location>
        <topology evidence="2">Multi-pass membrane protein</topology>
    </subcellularLocation>
</comment>
<dbReference type="NCBIfam" id="TIGR00229">
    <property type="entry name" value="sensory_box"/>
    <property type="match status" value="2"/>
</dbReference>
<feature type="transmembrane region" description="Helical" evidence="19">
    <location>
        <begin position="20"/>
        <end position="40"/>
    </location>
</feature>
<evidence type="ECO:0000256" key="12">
    <source>
        <dbReference type="ARBA" id="ARBA00022989"/>
    </source>
</evidence>
<dbReference type="InterPro" id="IPR001610">
    <property type="entry name" value="PAC"/>
</dbReference>
<dbReference type="InterPro" id="IPR036890">
    <property type="entry name" value="HATPase_C_sf"/>
</dbReference>
<dbReference type="EC" id="2.7.13.3" evidence="3"/>
<keyword evidence="14 19" id="KW-0472">Membrane</keyword>
<evidence type="ECO:0000256" key="15">
    <source>
        <dbReference type="ARBA" id="ARBA00059827"/>
    </source>
</evidence>
<dbReference type="InterPro" id="IPR013767">
    <property type="entry name" value="PAS_fold"/>
</dbReference>
<keyword evidence="12 19" id="KW-1133">Transmembrane helix</keyword>
<feature type="modified residue" description="Phosphohistidine" evidence="17">
    <location>
        <position position="971"/>
    </location>
</feature>
<feature type="modified residue" description="4-aspartylphosphate" evidence="18">
    <location>
        <position position="831"/>
    </location>
</feature>
<organism evidence="27 28">
    <name type="scientific">Pseudoalteromonas phenolica</name>
    <dbReference type="NCBI Taxonomy" id="161398"/>
    <lineage>
        <taxon>Bacteria</taxon>
        <taxon>Pseudomonadati</taxon>
        <taxon>Pseudomonadota</taxon>
        <taxon>Gammaproteobacteria</taxon>
        <taxon>Alteromonadales</taxon>
        <taxon>Pseudoalteromonadaceae</taxon>
        <taxon>Pseudoalteromonas</taxon>
    </lineage>
</organism>
<dbReference type="SUPFAM" id="SSF55785">
    <property type="entry name" value="PYP-like sensor domain (PAS domain)"/>
    <property type="match status" value="2"/>
</dbReference>
<dbReference type="FunFam" id="3.30.450.20:FF:000060">
    <property type="entry name" value="Sensor protein FixL"/>
    <property type="match status" value="1"/>
</dbReference>
<feature type="domain" description="Response regulatory" evidence="22">
    <location>
        <begin position="781"/>
        <end position="901"/>
    </location>
</feature>
<dbReference type="InterPro" id="IPR004358">
    <property type="entry name" value="Sig_transdc_His_kin-like_C"/>
</dbReference>
<dbReference type="FunFam" id="1.10.287.130:FF:000004">
    <property type="entry name" value="Ethylene receptor 1"/>
    <property type="match status" value="1"/>
</dbReference>
<dbReference type="Gene3D" id="1.10.287.130">
    <property type="match status" value="1"/>
</dbReference>
<dbReference type="PATRIC" id="fig|161398.10.peg.333"/>
<dbReference type="InterPro" id="IPR003661">
    <property type="entry name" value="HisK_dim/P_dom"/>
</dbReference>